<dbReference type="InterPro" id="IPR013525">
    <property type="entry name" value="ABC2_TM"/>
</dbReference>
<evidence type="ECO:0000256" key="1">
    <source>
        <dbReference type="ARBA" id="ARBA00004141"/>
    </source>
</evidence>
<keyword evidence="4 5" id="KW-0472">Membrane</keyword>
<gene>
    <name evidence="7" type="ORF">ACFFRI_19240</name>
</gene>
<dbReference type="Pfam" id="PF12698">
    <property type="entry name" value="ABC2_membrane_3"/>
    <property type="match status" value="1"/>
</dbReference>
<organism evidence="7 8">
    <name type="scientific">Nocardioides plantarum</name>
    <dbReference type="NCBI Taxonomy" id="29299"/>
    <lineage>
        <taxon>Bacteria</taxon>
        <taxon>Bacillati</taxon>
        <taxon>Actinomycetota</taxon>
        <taxon>Actinomycetes</taxon>
        <taxon>Propionibacteriales</taxon>
        <taxon>Nocardioidaceae</taxon>
        <taxon>Nocardioides</taxon>
    </lineage>
</organism>
<evidence type="ECO:0000256" key="3">
    <source>
        <dbReference type="ARBA" id="ARBA00022989"/>
    </source>
</evidence>
<feature type="transmembrane region" description="Helical" evidence="5">
    <location>
        <begin position="237"/>
        <end position="267"/>
    </location>
</feature>
<sequence length="409" mass="42974">MSTTDERTDKRADRATDRGGLWKVVAQREITTQLRSKSFLISGAVLVLGLVVMVVVLTLTSGRETTYDVAVVDATGTSAAEAGTAIADRIDDGTKLKAKQYDDAAAAEKAVRDGDVDAALLPAADGDGYEVVGDDDVDPTLSSALSSAVSAVVTGANADAQNVDLEALARGSQVQERLLDADADDRGLRQVASFVFVLLFYITALGFGMQIAATVTQEKESRVVEILAAALPIRMLLWGKVIGTSVLAIGQTVVLAAVGAIALVLTGNGDALSILGPAILWYVLFFVIGFVALASFWSVAGSLAGRQQDLQATTAPLQLVLFAPYIVAVTAGEGVKTVVSMLPIVSTMMMPSRLAEGDVPLWQLAVAITTTLVASILLVRLAARVYERTLLQTGRRITFGEAFRARSAD</sequence>
<comment type="subcellular location">
    <subcellularLocation>
        <location evidence="1">Membrane</location>
        <topology evidence="1">Multi-pass membrane protein</topology>
    </subcellularLocation>
</comment>
<evidence type="ECO:0000313" key="7">
    <source>
        <dbReference type="EMBL" id="MFB9315191.1"/>
    </source>
</evidence>
<feature type="transmembrane region" description="Helical" evidence="5">
    <location>
        <begin position="38"/>
        <end position="59"/>
    </location>
</feature>
<dbReference type="Proteomes" id="UP001589750">
    <property type="component" value="Unassembled WGS sequence"/>
</dbReference>
<feature type="transmembrane region" description="Helical" evidence="5">
    <location>
        <begin position="362"/>
        <end position="383"/>
    </location>
</feature>
<evidence type="ECO:0000256" key="5">
    <source>
        <dbReference type="SAM" id="Phobius"/>
    </source>
</evidence>
<feature type="transmembrane region" description="Helical" evidence="5">
    <location>
        <begin position="279"/>
        <end position="299"/>
    </location>
</feature>
<evidence type="ECO:0000256" key="4">
    <source>
        <dbReference type="ARBA" id="ARBA00023136"/>
    </source>
</evidence>
<name>A0ABV5KEP1_9ACTN</name>
<keyword evidence="2 5" id="KW-0812">Transmembrane</keyword>
<keyword evidence="8" id="KW-1185">Reference proteome</keyword>
<evidence type="ECO:0000259" key="6">
    <source>
        <dbReference type="Pfam" id="PF12698"/>
    </source>
</evidence>
<comment type="caution">
    <text evidence="7">The sequence shown here is derived from an EMBL/GenBank/DDBJ whole genome shotgun (WGS) entry which is preliminary data.</text>
</comment>
<evidence type="ECO:0000313" key="8">
    <source>
        <dbReference type="Proteomes" id="UP001589750"/>
    </source>
</evidence>
<feature type="transmembrane region" description="Helical" evidence="5">
    <location>
        <begin position="194"/>
        <end position="216"/>
    </location>
</feature>
<keyword evidence="3 5" id="KW-1133">Transmembrane helix</keyword>
<proteinExistence type="predicted"/>
<dbReference type="PANTHER" id="PTHR43471">
    <property type="entry name" value="ABC TRANSPORTER PERMEASE"/>
    <property type="match status" value="1"/>
</dbReference>
<feature type="domain" description="ABC-2 type transporter transmembrane" evidence="6">
    <location>
        <begin position="37"/>
        <end position="383"/>
    </location>
</feature>
<accession>A0ABV5KEP1</accession>
<dbReference type="RefSeq" id="WP_140008903.1">
    <property type="nucleotide sequence ID" value="NZ_JBHMDG010000030.1"/>
</dbReference>
<reference evidence="7 8" key="1">
    <citation type="submission" date="2024-09" db="EMBL/GenBank/DDBJ databases">
        <authorList>
            <person name="Sun Q."/>
            <person name="Mori K."/>
        </authorList>
    </citation>
    <scope>NUCLEOTIDE SEQUENCE [LARGE SCALE GENOMIC DNA]</scope>
    <source>
        <strain evidence="7 8">JCM 9626</strain>
    </source>
</reference>
<dbReference type="PANTHER" id="PTHR43471:SF3">
    <property type="entry name" value="ABC TRANSPORTER PERMEASE PROTEIN NATB"/>
    <property type="match status" value="1"/>
</dbReference>
<dbReference type="EMBL" id="JBHMDG010000030">
    <property type="protein sequence ID" value="MFB9315191.1"/>
    <property type="molecule type" value="Genomic_DNA"/>
</dbReference>
<protein>
    <submittedName>
        <fullName evidence="7">ABC transporter permease</fullName>
    </submittedName>
</protein>
<evidence type="ECO:0000256" key="2">
    <source>
        <dbReference type="ARBA" id="ARBA00022692"/>
    </source>
</evidence>
<feature type="transmembrane region" description="Helical" evidence="5">
    <location>
        <begin position="319"/>
        <end position="342"/>
    </location>
</feature>